<evidence type="ECO:0000313" key="5">
    <source>
        <dbReference type="EMBL" id="MFD1532470.1"/>
    </source>
</evidence>
<dbReference type="Pfam" id="PF00392">
    <property type="entry name" value="GntR"/>
    <property type="match status" value="1"/>
</dbReference>
<dbReference type="SMART" id="SM00345">
    <property type="entry name" value="HTH_GNTR"/>
    <property type="match status" value="1"/>
</dbReference>
<dbReference type="InterPro" id="IPR036390">
    <property type="entry name" value="WH_DNA-bd_sf"/>
</dbReference>
<dbReference type="CDD" id="cd07377">
    <property type="entry name" value="WHTH_GntR"/>
    <property type="match status" value="1"/>
</dbReference>
<evidence type="ECO:0000256" key="1">
    <source>
        <dbReference type="ARBA" id="ARBA00023015"/>
    </source>
</evidence>
<comment type="caution">
    <text evidence="5">The sequence shown here is derived from an EMBL/GenBank/DDBJ whole genome shotgun (WGS) entry which is preliminary data.</text>
</comment>
<dbReference type="Pfam" id="PF07729">
    <property type="entry name" value="FCD"/>
    <property type="match status" value="1"/>
</dbReference>
<reference evidence="6" key="1">
    <citation type="journal article" date="2019" name="Int. J. Syst. Evol. Microbiol.">
        <title>The Global Catalogue of Microorganisms (GCM) 10K type strain sequencing project: providing services to taxonomists for standard genome sequencing and annotation.</title>
        <authorList>
            <consortium name="The Broad Institute Genomics Platform"/>
            <consortium name="The Broad Institute Genome Sequencing Center for Infectious Disease"/>
            <person name="Wu L."/>
            <person name="Ma J."/>
        </authorList>
    </citation>
    <scope>NUCLEOTIDE SEQUENCE [LARGE SCALE GENOMIC DNA]</scope>
    <source>
        <strain evidence="6">JCM 12165</strain>
    </source>
</reference>
<dbReference type="SUPFAM" id="SSF48008">
    <property type="entry name" value="GntR ligand-binding domain-like"/>
    <property type="match status" value="1"/>
</dbReference>
<dbReference type="RefSeq" id="WP_343986409.1">
    <property type="nucleotide sequence ID" value="NZ_BAAAJG010000027.1"/>
</dbReference>
<dbReference type="PANTHER" id="PTHR43537">
    <property type="entry name" value="TRANSCRIPTIONAL REGULATOR, GNTR FAMILY"/>
    <property type="match status" value="1"/>
</dbReference>
<proteinExistence type="predicted"/>
<dbReference type="InterPro" id="IPR036388">
    <property type="entry name" value="WH-like_DNA-bd_sf"/>
</dbReference>
<keyword evidence="3" id="KW-0804">Transcription</keyword>
<accession>A0ABW4FQG5</accession>
<protein>
    <submittedName>
        <fullName evidence="5">FadR/GntR family transcriptional regulator</fullName>
    </submittedName>
</protein>
<dbReference type="PRINTS" id="PR00035">
    <property type="entry name" value="HTHGNTR"/>
</dbReference>
<dbReference type="Proteomes" id="UP001597145">
    <property type="component" value="Unassembled WGS sequence"/>
</dbReference>
<dbReference type="Gene3D" id="1.10.10.10">
    <property type="entry name" value="Winged helix-like DNA-binding domain superfamily/Winged helix DNA-binding domain"/>
    <property type="match status" value="1"/>
</dbReference>
<keyword evidence="1" id="KW-0805">Transcription regulation</keyword>
<organism evidence="5 6">
    <name type="scientific">Pseudonocardia aurantiaca</name>
    <dbReference type="NCBI Taxonomy" id="75290"/>
    <lineage>
        <taxon>Bacteria</taxon>
        <taxon>Bacillati</taxon>
        <taxon>Actinomycetota</taxon>
        <taxon>Actinomycetes</taxon>
        <taxon>Pseudonocardiales</taxon>
        <taxon>Pseudonocardiaceae</taxon>
        <taxon>Pseudonocardia</taxon>
    </lineage>
</organism>
<keyword evidence="2" id="KW-0238">DNA-binding</keyword>
<evidence type="ECO:0000259" key="4">
    <source>
        <dbReference type="PROSITE" id="PS50949"/>
    </source>
</evidence>
<sequence length="241" mass="26300">MRPGRADVVAEQLLDLVLDGTFPVGGALPSESELAQRFGVSRLTVREAIRSLVPTRVIDVQQGRSSLVNPTSRWSPLDGRLLLARSRVDGDPLLLPRRLVEARRAVEVAIVELAAARRTDAQLERLCALHQDMVDGHSRGDAQATAKADFAFHAALFDAADNVFLEALFEPLTSVLRAMREETSSIAEFRSHALDRHAAILRAVEAGDPQAARTAMEAHLDQTEQDVERYLSPQAASRPAG</sequence>
<dbReference type="Gene3D" id="1.20.120.530">
    <property type="entry name" value="GntR ligand-binding domain-like"/>
    <property type="match status" value="1"/>
</dbReference>
<dbReference type="EMBL" id="JBHUCP010000018">
    <property type="protein sequence ID" value="MFD1532470.1"/>
    <property type="molecule type" value="Genomic_DNA"/>
</dbReference>
<keyword evidence="6" id="KW-1185">Reference proteome</keyword>
<dbReference type="InterPro" id="IPR008920">
    <property type="entry name" value="TF_FadR/GntR_C"/>
</dbReference>
<feature type="domain" description="HTH gntR-type" evidence="4">
    <location>
        <begin position="3"/>
        <end position="71"/>
    </location>
</feature>
<dbReference type="SMART" id="SM00895">
    <property type="entry name" value="FCD"/>
    <property type="match status" value="1"/>
</dbReference>
<evidence type="ECO:0000313" key="6">
    <source>
        <dbReference type="Proteomes" id="UP001597145"/>
    </source>
</evidence>
<dbReference type="InterPro" id="IPR000524">
    <property type="entry name" value="Tscrpt_reg_HTH_GntR"/>
</dbReference>
<name>A0ABW4FQG5_9PSEU</name>
<dbReference type="SUPFAM" id="SSF46785">
    <property type="entry name" value="Winged helix' DNA-binding domain"/>
    <property type="match status" value="1"/>
</dbReference>
<gene>
    <name evidence="5" type="ORF">ACFSCY_23885</name>
</gene>
<dbReference type="PANTHER" id="PTHR43537:SF5">
    <property type="entry name" value="UXU OPERON TRANSCRIPTIONAL REGULATOR"/>
    <property type="match status" value="1"/>
</dbReference>
<evidence type="ECO:0000256" key="2">
    <source>
        <dbReference type="ARBA" id="ARBA00023125"/>
    </source>
</evidence>
<dbReference type="PROSITE" id="PS50949">
    <property type="entry name" value="HTH_GNTR"/>
    <property type="match status" value="1"/>
</dbReference>
<dbReference type="InterPro" id="IPR011711">
    <property type="entry name" value="GntR_C"/>
</dbReference>
<evidence type="ECO:0000256" key="3">
    <source>
        <dbReference type="ARBA" id="ARBA00023163"/>
    </source>
</evidence>